<feature type="non-terminal residue" evidence="1">
    <location>
        <position position="1"/>
    </location>
</feature>
<name>A0AA39KQ77_MICHY</name>
<reference evidence="1" key="2">
    <citation type="submission" date="2023-03" db="EMBL/GenBank/DDBJ databases">
        <authorList>
            <person name="Inwood S.N."/>
            <person name="Skelly J.G."/>
            <person name="Guhlin J."/>
            <person name="Harrop T.W.R."/>
            <person name="Goldson S.G."/>
            <person name="Dearden P.K."/>
        </authorList>
    </citation>
    <scope>NUCLEOTIDE SEQUENCE</scope>
    <source>
        <strain evidence="1">Lincoln</strain>
        <tissue evidence="1">Whole body</tissue>
    </source>
</reference>
<sequence length="147" mass="17044">VGLARNVRCIPHHLFDEHDGCGKWCKKKNNTSSDYYEQKFLIKYKILYDDLQLIFNSYADNAFKYCISASRQANEAFNHAVTRKFPKNKNISLSSSGFDKDYSHMTSPKIIDKNTMSIVFYDLETSRRNKNSDILQIAPIADKKIFS</sequence>
<proteinExistence type="predicted"/>
<dbReference type="AlphaFoldDB" id="A0AA39KQ77"/>
<protein>
    <submittedName>
        <fullName evidence="1">Uncharacterized protein</fullName>
    </submittedName>
</protein>
<keyword evidence="2" id="KW-1185">Reference proteome</keyword>
<evidence type="ECO:0000313" key="1">
    <source>
        <dbReference type="EMBL" id="KAK0169692.1"/>
    </source>
</evidence>
<evidence type="ECO:0000313" key="2">
    <source>
        <dbReference type="Proteomes" id="UP001168972"/>
    </source>
</evidence>
<dbReference type="Proteomes" id="UP001168972">
    <property type="component" value="Unassembled WGS sequence"/>
</dbReference>
<reference evidence="1" key="1">
    <citation type="journal article" date="2023" name="bioRxiv">
        <title>Scaffold-level genome assemblies of two parasitoid biocontrol wasps reveal the parthenogenesis mechanism and an associated novel virus.</title>
        <authorList>
            <person name="Inwood S."/>
            <person name="Skelly J."/>
            <person name="Guhlin J."/>
            <person name="Harrop T."/>
            <person name="Goldson S."/>
            <person name="Dearden P."/>
        </authorList>
    </citation>
    <scope>NUCLEOTIDE SEQUENCE</scope>
    <source>
        <strain evidence="1">Lincoln</strain>
        <tissue evidence="1">Whole body</tissue>
    </source>
</reference>
<feature type="non-terminal residue" evidence="1">
    <location>
        <position position="147"/>
    </location>
</feature>
<gene>
    <name evidence="1" type="ORF">PV327_011430</name>
</gene>
<comment type="caution">
    <text evidence="1">The sequence shown here is derived from an EMBL/GenBank/DDBJ whole genome shotgun (WGS) entry which is preliminary data.</text>
</comment>
<dbReference type="EMBL" id="JAQQBR010000591">
    <property type="protein sequence ID" value="KAK0169692.1"/>
    <property type="molecule type" value="Genomic_DNA"/>
</dbReference>
<organism evidence="1 2">
    <name type="scientific">Microctonus hyperodae</name>
    <name type="common">Parasitoid wasp</name>
    <dbReference type="NCBI Taxonomy" id="165561"/>
    <lineage>
        <taxon>Eukaryota</taxon>
        <taxon>Metazoa</taxon>
        <taxon>Ecdysozoa</taxon>
        <taxon>Arthropoda</taxon>
        <taxon>Hexapoda</taxon>
        <taxon>Insecta</taxon>
        <taxon>Pterygota</taxon>
        <taxon>Neoptera</taxon>
        <taxon>Endopterygota</taxon>
        <taxon>Hymenoptera</taxon>
        <taxon>Apocrita</taxon>
        <taxon>Ichneumonoidea</taxon>
        <taxon>Braconidae</taxon>
        <taxon>Euphorinae</taxon>
        <taxon>Microctonus</taxon>
    </lineage>
</organism>
<accession>A0AA39KQ77</accession>